<feature type="domain" description="Lipid/polyisoprenoid-binding YceI-like" evidence="1">
    <location>
        <begin position="57"/>
        <end position="194"/>
    </location>
</feature>
<comment type="caution">
    <text evidence="2">The sequence shown here is derived from an EMBL/GenBank/DDBJ whole genome shotgun (WGS) entry which is preliminary data.</text>
</comment>
<evidence type="ECO:0000313" key="3">
    <source>
        <dbReference type="Proteomes" id="UP000290204"/>
    </source>
</evidence>
<dbReference type="InterPro" id="IPR036761">
    <property type="entry name" value="TTHA0802/YceI-like_sf"/>
</dbReference>
<dbReference type="EMBL" id="SDHW01000001">
    <property type="protein sequence ID" value="RXK62607.1"/>
    <property type="molecule type" value="Genomic_DNA"/>
</dbReference>
<dbReference type="Gene3D" id="2.40.128.110">
    <property type="entry name" value="Lipid/polyisoprenoid-binding, YceI-like"/>
    <property type="match status" value="1"/>
</dbReference>
<dbReference type="OrthoDB" id="9794147at2"/>
<name>A0A4Q1CNB5_9BACT</name>
<dbReference type="RefSeq" id="WP_129129978.1">
    <property type="nucleotide sequence ID" value="NZ_SDHW01000001.1"/>
</dbReference>
<dbReference type="Proteomes" id="UP000290204">
    <property type="component" value="Unassembled WGS sequence"/>
</dbReference>
<dbReference type="InterPro" id="IPR007372">
    <property type="entry name" value="Lipid/polyisoprenoid-bd_YceI"/>
</dbReference>
<dbReference type="AlphaFoldDB" id="A0A4Q1CNB5"/>
<dbReference type="SUPFAM" id="SSF101874">
    <property type="entry name" value="YceI-like"/>
    <property type="match status" value="1"/>
</dbReference>
<reference evidence="2 3" key="1">
    <citation type="submission" date="2019-01" db="EMBL/GenBank/DDBJ databases">
        <title>Lacibacter sp. strain TTM-7.</title>
        <authorList>
            <person name="Chen W.-M."/>
        </authorList>
    </citation>
    <scope>NUCLEOTIDE SEQUENCE [LARGE SCALE GENOMIC DNA]</scope>
    <source>
        <strain evidence="2 3">TTM-7</strain>
    </source>
</reference>
<protein>
    <recommendedName>
        <fullName evidence="1">Lipid/polyisoprenoid-binding YceI-like domain-containing protein</fullName>
    </recommendedName>
</protein>
<accession>A0A4Q1CNB5</accession>
<evidence type="ECO:0000313" key="2">
    <source>
        <dbReference type="EMBL" id="RXK62607.1"/>
    </source>
</evidence>
<organism evidence="2 3">
    <name type="scientific">Lacibacter luteus</name>
    <dbReference type="NCBI Taxonomy" id="2508719"/>
    <lineage>
        <taxon>Bacteria</taxon>
        <taxon>Pseudomonadati</taxon>
        <taxon>Bacteroidota</taxon>
        <taxon>Chitinophagia</taxon>
        <taxon>Chitinophagales</taxon>
        <taxon>Chitinophagaceae</taxon>
        <taxon>Lacibacter</taxon>
    </lineage>
</organism>
<keyword evidence="3" id="KW-1185">Reference proteome</keyword>
<sequence>MLRLLFILPLFFLSTDKAVPVKLVYHINEKSQLFLTGTTSVNDFSCDCKDKFQPAILEGEINTTNRQLSFKNARLNIKTKLLSCKNNLMNRDMHKALKAEEHPYILVDIVNATPLHNEKELQTGKQYSYNVVTVIHIAGIAKAQMIQVKLQRLKDRYYKLTAEKQIKMSDYEIKPRTPFNIIKIDDNITIHFELLVDADK</sequence>
<gene>
    <name evidence="2" type="ORF">ESA94_06305</name>
</gene>
<evidence type="ECO:0000259" key="1">
    <source>
        <dbReference type="Pfam" id="PF04264"/>
    </source>
</evidence>
<dbReference type="Pfam" id="PF04264">
    <property type="entry name" value="YceI"/>
    <property type="match status" value="1"/>
</dbReference>
<proteinExistence type="predicted"/>